<name>W9L7F4_FUSOX</name>
<dbReference type="EMBL" id="JH717896">
    <property type="protein sequence ID" value="EWZ49148.1"/>
    <property type="molecule type" value="Genomic_DNA"/>
</dbReference>
<gene>
    <name evidence="1" type="ORF">FOZG_00115</name>
</gene>
<dbReference type="HOGENOM" id="CLU_3125073_0_0_1"/>
<dbReference type="Proteomes" id="UP000030766">
    <property type="component" value="Unassembled WGS sequence"/>
</dbReference>
<evidence type="ECO:0000313" key="1">
    <source>
        <dbReference type="EMBL" id="EWZ49148.1"/>
    </source>
</evidence>
<dbReference type="AlphaFoldDB" id="W9L7F4"/>
<reference evidence="1" key="1">
    <citation type="submission" date="2011-06" db="EMBL/GenBank/DDBJ databases">
        <title>The Genome Sequence of Fusarium oxysporum Fo47.</title>
        <authorList>
            <consortium name="The Broad Institute Genome Sequencing Platform"/>
            <person name="Ma L.-J."/>
            <person name="Gale L.R."/>
            <person name="Schwartz D.C."/>
            <person name="Zhou S."/>
            <person name="Corby-Kistler H."/>
            <person name="Young S.K."/>
            <person name="Zeng Q."/>
            <person name="Gargeya S."/>
            <person name="Fitzgerald M."/>
            <person name="Haas B."/>
            <person name="Abouelleil A."/>
            <person name="Alvarado L."/>
            <person name="Arachchi H.M."/>
            <person name="Berlin A."/>
            <person name="Brown A."/>
            <person name="Chapman S.B."/>
            <person name="Chen Z."/>
            <person name="Dunbar C."/>
            <person name="Freedman E."/>
            <person name="Gearin G."/>
            <person name="Gellesch M."/>
            <person name="Goldberg J."/>
            <person name="Griggs A."/>
            <person name="Gujja S."/>
            <person name="Heiman D."/>
            <person name="Howarth C."/>
            <person name="Larson L."/>
            <person name="Lui A."/>
            <person name="MacDonald P.J.P."/>
            <person name="Mehta T."/>
            <person name="Montmayeur A."/>
            <person name="Murphy C."/>
            <person name="Neiman D."/>
            <person name="Pearson M."/>
            <person name="Priest M."/>
            <person name="Roberts A."/>
            <person name="Saif S."/>
            <person name="Shea T."/>
            <person name="Shenoy N."/>
            <person name="Sisk P."/>
            <person name="Stolte C."/>
            <person name="Sykes S."/>
            <person name="Wortman J."/>
            <person name="Nusbaum C."/>
            <person name="Birren B."/>
        </authorList>
    </citation>
    <scope>NUCLEOTIDE SEQUENCE [LARGE SCALE GENOMIC DNA]</scope>
    <source>
        <strain evidence="1">Fo47</strain>
    </source>
</reference>
<proteinExistence type="predicted"/>
<accession>W9L7F4</accession>
<protein>
    <submittedName>
        <fullName evidence="1">Uncharacterized protein</fullName>
    </submittedName>
</protein>
<sequence>MTSRIAQELIDADDGTYCVDTDNVPGALNGIKTAYNKDLVWEKIMKCAPQ</sequence>
<dbReference type="VEuPathDB" id="FungiDB:FOZG_00115"/>
<organism evidence="1">
    <name type="scientific">Fusarium oxysporum Fo47</name>
    <dbReference type="NCBI Taxonomy" id="660027"/>
    <lineage>
        <taxon>Eukaryota</taxon>
        <taxon>Fungi</taxon>
        <taxon>Dikarya</taxon>
        <taxon>Ascomycota</taxon>
        <taxon>Pezizomycotina</taxon>
        <taxon>Sordariomycetes</taxon>
        <taxon>Hypocreomycetidae</taxon>
        <taxon>Hypocreales</taxon>
        <taxon>Nectriaceae</taxon>
        <taxon>Fusarium</taxon>
        <taxon>Fusarium oxysporum species complex</taxon>
    </lineage>
</organism>
<reference evidence="1" key="2">
    <citation type="submission" date="2012-06" db="EMBL/GenBank/DDBJ databases">
        <title>Annotation of the Genome Sequence of Fusarium oxysporum Fo47.</title>
        <authorList>
            <consortium name="The Broad Institute Genomics Platform"/>
            <person name="Ma L.-J."/>
            <person name="Corby-Kistler H."/>
            <person name="Broz K."/>
            <person name="Gale L.R."/>
            <person name="Jonkers W."/>
            <person name="O'Donnell K."/>
            <person name="Ploetz R."/>
            <person name="Steinberg C."/>
            <person name="Schwartz D.C."/>
            <person name="VanEtten H."/>
            <person name="Zhou S."/>
            <person name="Young S.K."/>
            <person name="Zeng Q."/>
            <person name="Gargeya S."/>
            <person name="Fitzgerald M."/>
            <person name="Abouelleil A."/>
            <person name="Alvarado L."/>
            <person name="Chapman S.B."/>
            <person name="Gainer-Dewar J."/>
            <person name="Goldberg J."/>
            <person name="Griggs A."/>
            <person name="Gujja S."/>
            <person name="Hansen M."/>
            <person name="Howarth C."/>
            <person name="Imamovic A."/>
            <person name="Ireland A."/>
            <person name="Larimer J."/>
            <person name="McCowan C."/>
            <person name="Murphy C."/>
            <person name="Pearson M."/>
            <person name="Poon T.W."/>
            <person name="Priest M."/>
            <person name="Roberts A."/>
            <person name="Saif S."/>
            <person name="Shea T."/>
            <person name="Sykes S."/>
            <person name="Wortman J."/>
            <person name="Nusbaum C."/>
            <person name="Birren B."/>
        </authorList>
    </citation>
    <scope>NUCLEOTIDE SEQUENCE</scope>
    <source>
        <strain evidence="1">Fo47</strain>
    </source>
</reference>